<evidence type="ECO:0000256" key="1">
    <source>
        <dbReference type="SAM" id="MobiDB-lite"/>
    </source>
</evidence>
<evidence type="ECO:0000313" key="3">
    <source>
        <dbReference type="Proteomes" id="UP000799779"/>
    </source>
</evidence>
<dbReference type="PANTHER" id="PTHR38886:SF1">
    <property type="entry name" value="NACHT-NTPASE AND P-LOOP NTPASES N-TERMINAL DOMAIN-CONTAINING PROTEIN"/>
    <property type="match status" value="1"/>
</dbReference>
<dbReference type="PANTHER" id="PTHR38886">
    <property type="entry name" value="SESA DOMAIN-CONTAINING PROTEIN"/>
    <property type="match status" value="1"/>
</dbReference>
<evidence type="ECO:0008006" key="4">
    <source>
        <dbReference type="Google" id="ProtNLM"/>
    </source>
</evidence>
<evidence type="ECO:0000313" key="2">
    <source>
        <dbReference type="EMBL" id="KAF1993930.1"/>
    </source>
</evidence>
<sequence>MSFGFSAGDIAIFTKFITTVVDALKDEGGSRFEYQSAVKQCQDVLDLMDEVARLNFSRTSQSLRTRLGEQLESTKSIVDDFKTLIARYEKSMGKFSKRNKATSAARKVQWAFDAAEDLSKFQPRLSAQLHMVQIVLQMGVWNFLNVTSQSDRLLVAPRRTPLLENGQVTSHQLPHNWNRGLLDQHQMQGLATQITDLIYQRLAMPPSVAMAGPGRAFTLPDGEANMMSVQAQPGTLSHENTALDPSTASSSLLVPYEEGGNALTPGHRVGSTSRAQHKPKASLAEEINEHLNELNLEGLSDAELRGLDQLAFPPLLLEGSEGMLVGESARPDRQGTQNHNINEPYSESRSRFRPKFSALGHEPVAVIGVVAAVFHLVQFASKLAISATVLHRETKWVPAEIHTFARRVNQYSQLLTVVGEAIMGAMDNEGLQSLTDQLLYETQAAFSAAAKVFGRYMDSDTRPIISAAMLRYSWKNDRKEIARIIDEIEALKPSLIIILQTLQIRAQSRTDSK</sequence>
<feature type="region of interest" description="Disordered" evidence="1">
    <location>
        <begin position="327"/>
        <end position="348"/>
    </location>
</feature>
<accession>A0A6A5VWZ9</accession>
<dbReference type="EMBL" id="ML977678">
    <property type="protein sequence ID" value="KAF1993930.1"/>
    <property type="molecule type" value="Genomic_DNA"/>
</dbReference>
<organism evidence="2 3">
    <name type="scientific">Amniculicola lignicola CBS 123094</name>
    <dbReference type="NCBI Taxonomy" id="1392246"/>
    <lineage>
        <taxon>Eukaryota</taxon>
        <taxon>Fungi</taxon>
        <taxon>Dikarya</taxon>
        <taxon>Ascomycota</taxon>
        <taxon>Pezizomycotina</taxon>
        <taxon>Dothideomycetes</taxon>
        <taxon>Pleosporomycetidae</taxon>
        <taxon>Pleosporales</taxon>
        <taxon>Amniculicolaceae</taxon>
        <taxon>Amniculicola</taxon>
    </lineage>
</organism>
<gene>
    <name evidence="2" type="ORF">P154DRAFT_587440</name>
</gene>
<protein>
    <recommendedName>
        <fullName evidence="4">Fungal N-terminal domain-containing protein</fullName>
    </recommendedName>
</protein>
<name>A0A6A5VWZ9_9PLEO</name>
<dbReference type="OrthoDB" id="3045089at2759"/>
<reference evidence="2" key="1">
    <citation type="journal article" date="2020" name="Stud. Mycol.">
        <title>101 Dothideomycetes genomes: a test case for predicting lifestyles and emergence of pathogens.</title>
        <authorList>
            <person name="Haridas S."/>
            <person name="Albert R."/>
            <person name="Binder M."/>
            <person name="Bloem J."/>
            <person name="Labutti K."/>
            <person name="Salamov A."/>
            <person name="Andreopoulos B."/>
            <person name="Baker S."/>
            <person name="Barry K."/>
            <person name="Bills G."/>
            <person name="Bluhm B."/>
            <person name="Cannon C."/>
            <person name="Castanera R."/>
            <person name="Culley D."/>
            <person name="Daum C."/>
            <person name="Ezra D."/>
            <person name="Gonzalez J."/>
            <person name="Henrissat B."/>
            <person name="Kuo A."/>
            <person name="Liang C."/>
            <person name="Lipzen A."/>
            <person name="Lutzoni F."/>
            <person name="Magnuson J."/>
            <person name="Mondo S."/>
            <person name="Nolan M."/>
            <person name="Ohm R."/>
            <person name="Pangilinan J."/>
            <person name="Park H.-J."/>
            <person name="Ramirez L."/>
            <person name="Alfaro M."/>
            <person name="Sun H."/>
            <person name="Tritt A."/>
            <person name="Yoshinaga Y."/>
            <person name="Zwiers L.-H."/>
            <person name="Turgeon B."/>
            <person name="Goodwin S."/>
            <person name="Spatafora J."/>
            <person name="Crous P."/>
            <person name="Grigoriev I."/>
        </authorList>
    </citation>
    <scope>NUCLEOTIDE SEQUENCE</scope>
    <source>
        <strain evidence="2">CBS 123094</strain>
    </source>
</reference>
<keyword evidence="3" id="KW-1185">Reference proteome</keyword>
<feature type="compositionally biased region" description="Polar residues" evidence="1">
    <location>
        <begin position="334"/>
        <end position="347"/>
    </location>
</feature>
<feature type="region of interest" description="Disordered" evidence="1">
    <location>
        <begin position="262"/>
        <end position="281"/>
    </location>
</feature>
<dbReference type="AlphaFoldDB" id="A0A6A5VWZ9"/>
<proteinExistence type="predicted"/>
<dbReference type="Proteomes" id="UP000799779">
    <property type="component" value="Unassembled WGS sequence"/>
</dbReference>